<dbReference type="PANTHER" id="PTHR37291">
    <property type="entry name" value="5-METHYLCYTOSINE-SPECIFIC RESTRICTION ENZYME B"/>
    <property type="match status" value="1"/>
</dbReference>
<accession>A0AAU7M081</accession>
<dbReference type="Pfam" id="PF07728">
    <property type="entry name" value="AAA_5"/>
    <property type="match status" value="1"/>
</dbReference>
<dbReference type="RefSeq" id="WP_349283380.1">
    <property type="nucleotide sequence ID" value="NZ_CBCSCU010000040.1"/>
</dbReference>
<gene>
    <name evidence="2" type="ORF">ABLV49_25940</name>
</gene>
<dbReference type="GO" id="GO:0005524">
    <property type="term" value="F:ATP binding"/>
    <property type="evidence" value="ECO:0007669"/>
    <property type="project" value="InterPro"/>
</dbReference>
<proteinExistence type="predicted"/>
<geneLocation type="plasmid" evidence="2">
    <name>p5</name>
</geneLocation>
<keyword evidence="2" id="KW-0614">Plasmid</keyword>
<dbReference type="SUPFAM" id="SSF52540">
    <property type="entry name" value="P-loop containing nucleoside triphosphate hydrolases"/>
    <property type="match status" value="1"/>
</dbReference>
<dbReference type="InterPro" id="IPR011704">
    <property type="entry name" value="ATPase_dyneun-rel_AAA"/>
</dbReference>
<name>A0AAU7M081_9BURK</name>
<dbReference type="InterPro" id="IPR027417">
    <property type="entry name" value="P-loop_NTPase"/>
</dbReference>
<dbReference type="PANTHER" id="PTHR37291:SF1">
    <property type="entry name" value="TYPE IV METHYL-DIRECTED RESTRICTION ENZYME ECOKMCRB SUBUNIT"/>
    <property type="match status" value="1"/>
</dbReference>
<evidence type="ECO:0000259" key="1">
    <source>
        <dbReference type="Pfam" id="PF07728"/>
    </source>
</evidence>
<protein>
    <submittedName>
        <fullName evidence="2">AAA family ATPase</fullName>
    </submittedName>
</protein>
<dbReference type="REBASE" id="838243">
    <property type="entry name" value="Phy17735McrBCP"/>
</dbReference>
<evidence type="ECO:0000313" key="2">
    <source>
        <dbReference type="EMBL" id="XBP73285.1"/>
    </source>
</evidence>
<dbReference type="InterPro" id="IPR052934">
    <property type="entry name" value="Methyl-DNA_Rec/Restrict_Enz"/>
</dbReference>
<reference evidence="2" key="1">
    <citation type="submission" date="2024-05" db="EMBL/GenBank/DDBJ databases">
        <authorList>
            <person name="Bunk B."/>
            <person name="Swiderski J."/>
            <person name="Sproer C."/>
            <person name="Thiel V."/>
        </authorList>
    </citation>
    <scope>NUCLEOTIDE SEQUENCE</scope>
    <source>
        <strain evidence="2">DSM 17735</strain>
        <plasmid evidence="2">p5</plasmid>
    </source>
</reference>
<feature type="domain" description="ATPase dynein-related AAA" evidence="1">
    <location>
        <begin position="620"/>
        <end position="700"/>
    </location>
</feature>
<organism evidence="2">
    <name type="scientific">Polaromonas hydrogenivorans</name>
    <dbReference type="NCBI Taxonomy" id="335476"/>
    <lineage>
        <taxon>Bacteria</taxon>
        <taxon>Pseudomonadati</taxon>
        <taxon>Pseudomonadota</taxon>
        <taxon>Betaproteobacteria</taxon>
        <taxon>Burkholderiales</taxon>
        <taxon>Comamonadaceae</taxon>
        <taxon>Polaromonas</taxon>
    </lineage>
</organism>
<dbReference type="EMBL" id="CP157680">
    <property type="protein sequence ID" value="XBP73285.1"/>
    <property type="molecule type" value="Genomic_DNA"/>
</dbReference>
<dbReference type="AlphaFoldDB" id="A0AAU7M081"/>
<dbReference type="GO" id="GO:0016887">
    <property type="term" value="F:ATP hydrolysis activity"/>
    <property type="evidence" value="ECO:0007669"/>
    <property type="project" value="InterPro"/>
</dbReference>
<sequence>MTTSIEERQATWDDFLKRWPIEALNQMTLPQYTQAGDKDSFANWLETRTENLGSIWGGSSFKFGVFSRKDLSDKADQRGLRYDAEYGWFGKYGETSAQAFTTVRNIISQVAHAARKGDLATIEAADLGTVTKWKIAFLFQHPTQPCVLPIFKKESLHAVASRERRVSCSEMHAQLIAKRNGQDLLTYGDELWEQIQAIESAKLSTPDTHAFLMASDRFTPIKLATDKMAGFRTAGGLEVALALDNKTPTLYLSQGDWLTDEVKGQLTSVIPYAASKSRSSNIPANAPSLAEGTAIVKITIPTRLALVALCEAYDGEKVPSIVTSQSLIDEVSMPKPPLNQILFGPPGTGKTFATIDTALEVLDPAFLTLNIQNREALKRRFDEFRDAGRMRFVTFHQSFSYEDFVEGIRADTETDDESSSESLQYRVEPGVFAQLCTDARRNKQLEAKVGIREGAKVWKLSIEEASSSGETRTYCLSHGEGRIGWSQAGNLDTANLADPNLHLGVKERKSLENFGEKIVVGDVVVCLASRTTIGAVGVVTGEYEYTANVPAGVRKDYVHKLPIHWLATGLDFNVVALNNGKQLTLQTVYPLRRIKWPDLLEALTAANVKFSDLPQASPPAREPYVLVIDEINRGNVSRIFGELITLIEPSKRTGEAEALETVLPYSRSSFGVPANVYLIGTMNTADRSLTGLDVALRRRFVFKEMPPKPELLDAVEVDGVNVGKLLRVMNQRIEALLDREHALGHAYFMPLEKDKRMSRLGEIFRNQVLPLLQEYFFDDWQRIQWVLNDHRKPSGQYQFIQPKKQDIKTLFGEDVIVSQHRPNWQTNATAFDFPESYLGVIDHTLIS</sequence>
<dbReference type="Gene3D" id="3.40.50.300">
    <property type="entry name" value="P-loop containing nucleotide triphosphate hydrolases"/>
    <property type="match status" value="1"/>
</dbReference>